<dbReference type="AlphaFoldDB" id="A0A7M6W5V5"/>
<evidence type="ECO:0000313" key="12">
    <source>
        <dbReference type="Proteomes" id="UP000002358"/>
    </source>
</evidence>
<dbReference type="OrthoDB" id="6604226at2759"/>
<dbReference type="InParanoid" id="A0A7M6W5V5"/>
<feature type="transmembrane region" description="Helical" evidence="10">
    <location>
        <begin position="282"/>
        <end position="299"/>
    </location>
</feature>
<feature type="transmembrane region" description="Helical" evidence="10">
    <location>
        <begin position="255"/>
        <end position="276"/>
    </location>
</feature>
<organism evidence="11 12">
    <name type="scientific">Nasonia vitripennis</name>
    <name type="common">Parasitic wasp</name>
    <dbReference type="NCBI Taxonomy" id="7425"/>
    <lineage>
        <taxon>Eukaryota</taxon>
        <taxon>Metazoa</taxon>
        <taxon>Ecdysozoa</taxon>
        <taxon>Arthropoda</taxon>
        <taxon>Hexapoda</taxon>
        <taxon>Insecta</taxon>
        <taxon>Pterygota</taxon>
        <taxon>Neoptera</taxon>
        <taxon>Endopterygota</taxon>
        <taxon>Hymenoptera</taxon>
        <taxon>Apocrita</taxon>
        <taxon>Proctotrupomorpha</taxon>
        <taxon>Chalcidoidea</taxon>
        <taxon>Pteromalidae</taxon>
        <taxon>Pteromalinae</taxon>
        <taxon>Nasonia</taxon>
    </lineage>
</organism>
<dbReference type="CTD" id="23687714"/>
<protein>
    <recommendedName>
        <fullName evidence="10">Odorant receptor</fullName>
    </recommendedName>
</protein>
<comment type="subcellular location">
    <subcellularLocation>
        <location evidence="1 10">Cell membrane</location>
        <topology evidence="1 10">Multi-pass membrane protein</topology>
    </subcellularLocation>
</comment>
<keyword evidence="2" id="KW-1003">Cell membrane</keyword>
<keyword evidence="7 10" id="KW-0472">Membrane</keyword>
<comment type="caution">
    <text evidence="10">Lacks conserved residue(s) required for the propagation of feature annotation.</text>
</comment>
<evidence type="ECO:0000256" key="9">
    <source>
        <dbReference type="ARBA" id="ARBA00023224"/>
    </source>
</evidence>
<reference evidence="11" key="1">
    <citation type="submission" date="2021-01" db="UniProtKB">
        <authorList>
            <consortium name="EnsemblMetazoa"/>
        </authorList>
    </citation>
    <scope>IDENTIFICATION</scope>
</reference>
<dbReference type="GO" id="GO:0005549">
    <property type="term" value="F:odorant binding"/>
    <property type="evidence" value="ECO:0007669"/>
    <property type="project" value="InterPro"/>
</dbReference>
<name>A0A7M6W5V5_NASVI</name>
<feature type="transmembrane region" description="Helical" evidence="10">
    <location>
        <begin position="51"/>
        <end position="72"/>
    </location>
</feature>
<dbReference type="GO" id="GO:0005886">
    <property type="term" value="C:plasma membrane"/>
    <property type="evidence" value="ECO:0007669"/>
    <property type="project" value="UniProtKB-SubCell"/>
</dbReference>
<keyword evidence="4 10" id="KW-0812">Transmembrane</keyword>
<dbReference type="PANTHER" id="PTHR21137">
    <property type="entry name" value="ODORANT RECEPTOR"/>
    <property type="match status" value="1"/>
</dbReference>
<feature type="transmembrane region" description="Helical" evidence="10">
    <location>
        <begin position="191"/>
        <end position="211"/>
    </location>
</feature>
<dbReference type="InterPro" id="IPR004117">
    <property type="entry name" value="7tm6_olfct_rcpt"/>
</dbReference>
<dbReference type="PANTHER" id="PTHR21137:SF35">
    <property type="entry name" value="ODORANT RECEPTOR 19A-RELATED"/>
    <property type="match status" value="1"/>
</dbReference>
<dbReference type="KEGG" id="nvi:100463057"/>
<feature type="transmembrane region" description="Helical" evidence="10">
    <location>
        <begin position="135"/>
        <end position="160"/>
    </location>
</feature>
<dbReference type="RefSeq" id="NP_001177490.1">
    <property type="nucleotide sequence ID" value="NM_001190561.1"/>
</dbReference>
<keyword evidence="6 10" id="KW-1133">Transmembrane helix</keyword>
<evidence type="ECO:0000256" key="8">
    <source>
        <dbReference type="ARBA" id="ARBA00023170"/>
    </source>
</evidence>
<sequence length="382" mass="44579">MKCFDSYDKSNFKTDPQHAINFFKKLGRFWTIWPVSANASRFTKVYHECSLWFIIINLFFASLTLWMSVCVYHKYPILMAKNLSQLMIISDSFTHLVLYRINRSELQVLVQEVFDFMKNSKQNEKYIMRKHYNRFLGHYTILIVLYVIASLAFFCGAFILGKKFPMDASYPFSTDSILVSSIIFTHQTFSIVQNSVLIMIDLLVITLFWYAGARIKILGYKFKIVDSNEKLKNCIKEHQKIIQYVASIVKAVRFILYKTISIVAIIIISAGLQLLYYDAKVVISQFSLIIIVACFRIITYSSTIEEMNQLNEDLRWTVYKSSWFCITSEMKQCLQIFIHRCQIPLVTIDGQLLNIMSLAFFAKLIYSTVSHLTTLRAIIERS</sequence>
<evidence type="ECO:0000256" key="7">
    <source>
        <dbReference type="ARBA" id="ARBA00023136"/>
    </source>
</evidence>
<evidence type="ECO:0000256" key="6">
    <source>
        <dbReference type="ARBA" id="ARBA00022989"/>
    </source>
</evidence>
<dbReference type="EnsemblMetazoa" id="NM_001190561">
    <property type="protein sequence ID" value="NP_001177490"/>
    <property type="gene ID" value="GeneID_100463057"/>
</dbReference>
<evidence type="ECO:0000256" key="10">
    <source>
        <dbReference type="RuleBase" id="RU351113"/>
    </source>
</evidence>
<evidence type="ECO:0000256" key="3">
    <source>
        <dbReference type="ARBA" id="ARBA00022606"/>
    </source>
</evidence>
<dbReference type="GO" id="GO:0004984">
    <property type="term" value="F:olfactory receptor activity"/>
    <property type="evidence" value="ECO:0007669"/>
    <property type="project" value="InterPro"/>
</dbReference>
<evidence type="ECO:0000256" key="1">
    <source>
        <dbReference type="ARBA" id="ARBA00004651"/>
    </source>
</evidence>
<dbReference type="FunCoup" id="A0A7M6W5V5">
    <property type="interactions" value="136"/>
</dbReference>
<keyword evidence="9 10" id="KW-0807">Transducer</keyword>
<keyword evidence="5 10" id="KW-0552">Olfaction</keyword>
<evidence type="ECO:0000256" key="2">
    <source>
        <dbReference type="ARBA" id="ARBA00022475"/>
    </source>
</evidence>
<evidence type="ECO:0000256" key="5">
    <source>
        <dbReference type="ARBA" id="ARBA00022725"/>
    </source>
</evidence>
<dbReference type="GeneID" id="100463057"/>
<evidence type="ECO:0000256" key="4">
    <source>
        <dbReference type="ARBA" id="ARBA00022692"/>
    </source>
</evidence>
<proteinExistence type="inferred from homology"/>
<keyword evidence="12" id="KW-1185">Reference proteome</keyword>
<dbReference type="SMR" id="A0A7M6W5V5"/>
<dbReference type="Proteomes" id="UP000002358">
    <property type="component" value="Chromosome 1"/>
</dbReference>
<keyword evidence="3 10" id="KW-0716">Sensory transduction</keyword>
<comment type="similarity">
    <text evidence="10">Belongs to the insect chemoreceptor superfamily. Heteromeric odorant receptor channel (TC 1.A.69) family.</text>
</comment>
<dbReference type="GO" id="GO:0007165">
    <property type="term" value="P:signal transduction"/>
    <property type="evidence" value="ECO:0007669"/>
    <property type="project" value="UniProtKB-KW"/>
</dbReference>
<dbReference type="Pfam" id="PF02949">
    <property type="entry name" value="7tm_6"/>
    <property type="match status" value="1"/>
</dbReference>
<keyword evidence="8 10" id="KW-0675">Receptor</keyword>
<accession>A0A7M6W5V5</accession>
<evidence type="ECO:0000313" key="11">
    <source>
        <dbReference type="EnsemblMetazoa" id="NP_001177490"/>
    </source>
</evidence>